<proteinExistence type="predicted"/>
<reference evidence="2" key="2">
    <citation type="submission" date="2021-03" db="EMBL/GenBank/DDBJ databases">
        <title>Human Oral Microbial Genomes.</title>
        <authorList>
            <person name="Johnston C.D."/>
            <person name="Chen T."/>
            <person name="Dewhirst F.E."/>
        </authorList>
    </citation>
    <scope>NUCLEOTIDE SEQUENCE</scope>
    <source>
        <strain evidence="2">F0714</strain>
    </source>
</reference>
<evidence type="ECO:0000313" key="2">
    <source>
        <dbReference type="EMBL" id="QUC10491.1"/>
    </source>
</evidence>
<evidence type="ECO:0000313" key="4">
    <source>
        <dbReference type="Proteomes" id="UP000273044"/>
    </source>
</evidence>
<sequence>MSISVLSQRSGVSVATIKYYIREGLIRSTLDPKADDVETVNQLRLIRGLVHVVGLSIRQVRKILNLVRDPELSPAALMTSVTADLPLAGARVADDTDLAGARAALASVGFDELPDVPYVNQLLAAIALAEENGVGMDAEHLAAYTTAARECAKSDFDHMLFDSPSREVQTAVLGTLIYDSILIGLRRLAHRELVDQLTPFQSQ</sequence>
<dbReference type="EMBL" id="LR134406">
    <property type="protein sequence ID" value="VEH69459.1"/>
    <property type="molecule type" value="Genomic_DNA"/>
</dbReference>
<dbReference type="GO" id="GO:0003677">
    <property type="term" value="F:DNA binding"/>
    <property type="evidence" value="ECO:0007669"/>
    <property type="project" value="InterPro"/>
</dbReference>
<reference evidence="3 4" key="1">
    <citation type="submission" date="2018-12" db="EMBL/GenBank/DDBJ databases">
        <authorList>
            <consortium name="Pathogen Informatics"/>
        </authorList>
    </citation>
    <scope>NUCLEOTIDE SEQUENCE [LARGE SCALE GENOMIC DNA]</scope>
    <source>
        <strain evidence="3 4">NCTC12967</strain>
    </source>
</reference>
<name>A0A448MWK0_9ACTN</name>
<dbReference type="Gene3D" id="1.10.1660.10">
    <property type="match status" value="1"/>
</dbReference>
<dbReference type="EMBL" id="CP072385">
    <property type="protein sequence ID" value="QUC10491.1"/>
    <property type="molecule type" value="Genomic_DNA"/>
</dbReference>
<dbReference type="GeneID" id="64406212"/>
<dbReference type="SMART" id="SM00422">
    <property type="entry name" value="HTH_MERR"/>
    <property type="match status" value="1"/>
</dbReference>
<dbReference type="Proteomes" id="UP000273044">
    <property type="component" value="Chromosome"/>
</dbReference>
<dbReference type="PROSITE" id="PS50937">
    <property type="entry name" value="HTH_MERR_2"/>
    <property type="match status" value="1"/>
</dbReference>
<protein>
    <submittedName>
        <fullName evidence="3">MerR family regulatory protein</fullName>
    </submittedName>
    <submittedName>
        <fullName evidence="2">MerR family transcriptional regulator</fullName>
    </submittedName>
</protein>
<dbReference type="InterPro" id="IPR009061">
    <property type="entry name" value="DNA-bd_dom_put_sf"/>
</dbReference>
<dbReference type="RefSeq" id="WP_014845854.1">
    <property type="nucleotide sequence ID" value="NZ_CAUVFX010000003.1"/>
</dbReference>
<evidence type="ECO:0000313" key="3">
    <source>
        <dbReference type="EMBL" id="VEH69459.1"/>
    </source>
</evidence>
<dbReference type="Pfam" id="PF13411">
    <property type="entry name" value="MerR_1"/>
    <property type="match status" value="1"/>
</dbReference>
<evidence type="ECO:0000259" key="1">
    <source>
        <dbReference type="PROSITE" id="PS50937"/>
    </source>
</evidence>
<dbReference type="Proteomes" id="UP000677180">
    <property type="component" value="Chromosome"/>
</dbReference>
<dbReference type="AlphaFoldDB" id="A0A448MWK0"/>
<keyword evidence="4" id="KW-1185">Reference proteome</keyword>
<accession>A0A448MWK0</accession>
<feature type="domain" description="HTH merR-type" evidence="1">
    <location>
        <begin position="1"/>
        <end position="27"/>
    </location>
</feature>
<dbReference type="GO" id="GO:0006355">
    <property type="term" value="P:regulation of DNA-templated transcription"/>
    <property type="evidence" value="ECO:0007669"/>
    <property type="project" value="InterPro"/>
</dbReference>
<gene>
    <name evidence="2" type="ORF">J5A53_11990</name>
    <name evidence="3" type="ORF">NCTC12967_00728</name>
</gene>
<organism evidence="3 4">
    <name type="scientific">Arachnia propionica</name>
    <dbReference type="NCBI Taxonomy" id="1750"/>
    <lineage>
        <taxon>Bacteria</taxon>
        <taxon>Bacillati</taxon>
        <taxon>Actinomycetota</taxon>
        <taxon>Actinomycetes</taxon>
        <taxon>Propionibacteriales</taxon>
        <taxon>Propionibacteriaceae</taxon>
        <taxon>Arachnia</taxon>
    </lineage>
</organism>
<dbReference type="OMA" id="TATIKYY"/>
<dbReference type="SUPFAM" id="SSF46955">
    <property type="entry name" value="Putative DNA-binding domain"/>
    <property type="match status" value="1"/>
</dbReference>
<dbReference type="InterPro" id="IPR000551">
    <property type="entry name" value="MerR-type_HTH_dom"/>
</dbReference>